<dbReference type="EMBL" id="CAUWAG010000011">
    <property type="protein sequence ID" value="CAJ2508451.1"/>
    <property type="molecule type" value="Genomic_DNA"/>
</dbReference>
<protein>
    <submittedName>
        <fullName evidence="5">Uu.00g134770.m01.CDS01</fullName>
    </submittedName>
</protein>
<gene>
    <name evidence="5" type="ORF">KHLLAP_LOCUS8919</name>
</gene>
<evidence type="ECO:0000313" key="6">
    <source>
        <dbReference type="Proteomes" id="UP001295740"/>
    </source>
</evidence>
<dbReference type="Proteomes" id="UP001295740">
    <property type="component" value="Unassembled WGS sequence"/>
</dbReference>
<proteinExistence type="inferred from homology"/>
<comment type="pathway">
    <text evidence="1">Mycotoxin biosynthesis.</text>
</comment>
<feature type="chain" id="PRO_5042571594" evidence="4">
    <location>
        <begin position="24"/>
        <end position="200"/>
    </location>
</feature>
<feature type="signal peptide" evidence="4">
    <location>
        <begin position="1"/>
        <end position="23"/>
    </location>
</feature>
<keyword evidence="4" id="KW-0732">Signal</keyword>
<dbReference type="PANTHER" id="PTHR33365">
    <property type="entry name" value="YALI0B05434P"/>
    <property type="match status" value="1"/>
</dbReference>
<evidence type="ECO:0000256" key="2">
    <source>
        <dbReference type="ARBA" id="ARBA00023002"/>
    </source>
</evidence>
<name>A0AAI8VP11_9PEZI</name>
<reference evidence="5" key="1">
    <citation type="submission" date="2023-10" db="EMBL/GenBank/DDBJ databases">
        <authorList>
            <person name="Hackl T."/>
        </authorList>
    </citation>
    <scope>NUCLEOTIDE SEQUENCE</scope>
</reference>
<dbReference type="PANTHER" id="PTHR33365:SF11">
    <property type="entry name" value="TAT PATHWAY SIGNAL SEQUENCE"/>
    <property type="match status" value="1"/>
</dbReference>
<dbReference type="GO" id="GO:0043386">
    <property type="term" value="P:mycotoxin biosynthetic process"/>
    <property type="evidence" value="ECO:0007669"/>
    <property type="project" value="InterPro"/>
</dbReference>
<sequence>MFKIVYNTFAVAASIVLLWLSYTGPPPPIAKHVYLPDLQTRPTFLLGNLSYRHFDAEADALWGELVPSNGGAVLGTNITNGFHVWAVPAMFHQLKCLRDIRTEFIAIGRSGREARRFMSERGQGSDYEKVAYCFDYIRQSILCHADTTLHPVAQLTPETKIIDGNALWHQCRDSSVLYDWAYKSGVPHKDYLLRENPIVA</sequence>
<dbReference type="AlphaFoldDB" id="A0AAI8VP11"/>
<dbReference type="InterPro" id="IPR021765">
    <property type="entry name" value="UstYa-like"/>
</dbReference>
<evidence type="ECO:0000256" key="1">
    <source>
        <dbReference type="ARBA" id="ARBA00004685"/>
    </source>
</evidence>
<comment type="caution">
    <text evidence="5">The sequence shown here is derived from an EMBL/GenBank/DDBJ whole genome shotgun (WGS) entry which is preliminary data.</text>
</comment>
<organism evidence="5 6">
    <name type="scientific">Anthostomella pinea</name>
    <dbReference type="NCBI Taxonomy" id="933095"/>
    <lineage>
        <taxon>Eukaryota</taxon>
        <taxon>Fungi</taxon>
        <taxon>Dikarya</taxon>
        <taxon>Ascomycota</taxon>
        <taxon>Pezizomycotina</taxon>
        <taxon>Sordariomycetes</taxon>
        <taxon>Xylariomycetidae</taxon>
        <taxon>Xylariales</taxon>
        <taxon>Xylariaceae</taxon>
        <taxon>Anthostomella</taxon>
    </lineage>
</organism>
<comment type="similarity">
    <text evidence="3">Belongs to the ustYa family.</text>
</comment>
<evidence type="ECO:0000256" key="4">
    <source>
        <dbReference type="SAM" id="SignalP"/>
    </source>
</evidence>
<dbReference type="Pfam" id="PF11807">
    <property type="entry name" value="UstYa"/>
    <property type="match status" value="1"/>
</dbReference>
<dbReference type="GO" id="GO:0016491">
    <property type="term" value="F:oxidoreductase activity"/>
    <property type="evidence" value="ECO:0007669"/>
    <property type="project" value="UniProtKB-KW"/>
</dbReference>
<evidence type="ECO:0000256" key="3">
    <source>
        <dbReference type="ARBA" id="ARBA00035112"/>
    </source>
</evidence>
<keyword evidence="6" id="KW-1185">Reference proteome</keyword>
<keyword evidence="2" id="KW-0560">Oxidoreductase</keyword>
<accession>A0AAI8VP11</accession>
<evidence type="ECO:0000313" key="5">
    <source>
        <dbReference type="EMBL" id="CAJ2508451.1"/>
    </source>
</evidence>